<dbReference type="EMBL" id="BMJI01000006">
    <property type="protein sequence ID" value="GGC88905.1"/>
    <property type="molecule type" value="Genomic_DNA"/>
</dbReference>
<dbReference type="Proteomes" id="UP000597761">
    <property type="component" value="Unassembled WGS sequence"/>
</dbReference>
<comment type="caution">
    <text evidence="2">The sequence shown here is derived from an EMBL/GenBank/DDBJ whole genome shotgun (WGS) entry which is preliminary data.</text>
</comment>
<protein>
    <recommendedName>
        <fullName evidence="4">HIG1 domain-containing protein</fullName>
    </recommendedName>
</protein>
<gene>
    <name evidence="2" type="ORF">GCM10011512_14800</name>
</gene>
<dbReference type="RefSeq" id="WP_188667692.1">
    <property type="nucleotide sequence ID" value="NZ_BMJI01000006.1"/>
</dbReference>
<evidence type="ECO:0000256" key="1">
    <source>
        <dbReference type="SAM" id="Phobius"/>
    </source>
</evidence>
<feature type="transmembrane region" description="Helical" evidence="1">
    <location>
        <begin position="6"/>
        <end position="27"/>
    </location>
</feature>
<keyword evidence="3" id="KW-1185">Reference proteome</keyword>
<keyword evidence="1" id="KW-0472">Membrane</keyword>
<organism evidence="2 3">
    <name type="scientific">Tersicoccus solisilvae</name>
    <dbReference type="NCBI Taxonomy" id="1882339"/>
    <lineage>
        <taxon>Bacteria</taxon>
        <taxon>Bacillati</taxon>
        <taxon>Actinomycetota</taxon>
        <taxon>Actinomycetes</taxon>
        <taxon>Micrococcales</taxon>
        <taxon>Micrococcaceae</taxon>
        <taxon>Tersicoccus</taxon>
    </lineage>
</organism>
<evidence type="ECO:0008006" key="4">
    <source>
        <dbReference type="Google" id="ProtNLM"/>
    </source>
</evidence>
<sequence length="73" mass="7582">MINGSAFLVVAVATLVAALTLVFLFSLGVRLGAIANDRAGGQARALTWASRLCFAGSAVTVLYGVYLIVPVFH</sequence>
<keyword evidence="1" id="KW-1133">Transmembrane helix</keyword>
<feature type="transmembrane region" description="Helical" evidence="1">
    <location>
        <begin position="48"/>
        <end position="69"/>
    </location>
</feature>
<keyword evidence="1" id="KW-0812">Transmembrane</keyword>
<name>A0ABQ1P1G5_9MICC</name>
<reference evidence="3" key="1">
    <citation type="journal article" date="2019" name="Int. J. Syst. Evol. Microbiol.">
        <title>The Global Catalogue of Microorganisms (GCM) 10K type strain sequencing project: providing services to taxonomists for standard genome sequencing and annotation.</title>
        <authorList>
            <consortium name="The Broad Institute Genomics Platform"/>
            <consortium name="The Broad Institute Genome Sequencing Center for Infectious Disease"/>
            <person name="Wu L."/>
            <person name="Ma J."/>
        </authorList>
    </citation>
    <scope>NUCLEOTIDE SEQUENCE [LARGE SCALE GENOMIC DNA]</scope>
    <source>
        <strain evidence="3">CGMCC 1.15480</strain>
    </source>
</reference>
<proteinExistence type="predicted"/>
<evidence type="ECO:0000313" key="2">
    <source>
        <dbReference type="EMBL" id="GGC88905.1"/>
    </source>
</evidence>
<accession>A0ABQ1P1G5</accession>
<evidence type="ECO:0000313" key="3">
    <source>
        <dbReference type="Proteomes" id="UP000597761"/>
    </source>
</evidence>